<name>A0A6A6DN93_9PEZI</name>
<gene>
    <name evidence="1" type="ORF">K469DRAFT_590620</name>
</gene>
<proteinExistence type="predicted"/>
<sequence length="53" mass="5828">PWSCRHSTLTDAVVDLLLNRIAFEADSKDRNGRTPLSYAEAGGLDAVVRLLSR</sequence>
<keyword evidence="2" id="KW-1185">Reference proteome</keyword>
<reference evidence="1" key="1">
    <citation type="journal article" date="2020" name="Stud. Mycol.">
        <title>101 Dothideomycetes genomes: a test case for predicting lifestyles and emergence of pathogens.</title>
        <authorList>
            <person name="Haridas S."/>
            <person name="Albert R."/>
            <person name="Binder M."/>
            <person name="Bloem J."/>
            <person name="Labutti K."/>
            <person name="Salamov A."/>
            <person name="Andreopoulos B."/>
            <person name="Baker S."/>
            <person name="Barry K."/>
            <person name="Bills G."/>
            <person name="Bluhm B."/>
            <person name="Cannon C."/>
            <person name="Castanera R."/>
            <person name="Culley D."/>
            <person name="Daum C."/>
            <person name="Ezra D."/>
            <person name="Gonzalez J."/>
            <person name="Henrissat B."/>
            <person name="Kuo A."/>
            <person name="Liang C."/>
            <person name="Lipzen A."/>
            <person name="Lutzoni F."/>
            <person name="Magnuson J."/>
            <person name="Mondo S."/>
            <person name="Nolan M."/>
            <person name="Ohm R."/>
            <person name="Pangilinan J."/>
            <person name="Park H.-J."/>
            <person name="Ramirez L."/>
            <person name="Alfaro M."/>
            <person name="Sun H."/>
            <person name="Tritt A."/>
            <person name="Yoshinaga Y."/>
            <person name="Zwiers L.-H."/>
            <person name="Turgeon B."/>
            <person name="Goodwin S."/>
            <person name="Spatafora J."/>
            <person name="Crous P."/>
            <person name="Grigoriev I."/>
        </authorList>
    </citation>
    <scope>NUCLEOTIDE SEQUENCE</scope>
    <source>
        <strain evidence="1">CBS 207.26</strain>
    </source>
</reference>
<evidence type="ECO:0000313" key="1">
    <source>
        <dbReference type="EMBL" id="KAF2181014.1"/>
    </source>
</evidence>
<dbReference type="EMBL" id="ML994655">
    <property type="protein sequence ID" value="KAF2181014.1"/>
    <property type="molecule type" value="Genomic_DNA"/>
</dbReference>
<evidence type="ECO:0000313" key="2">
    <source>
        <dbReference type="Proteomes" id="UP000800200"/>
    </source>
</evidence>
<dbReference type="AlphaFoldDB" id="A0A6A6DN93"/>
<accession>A0A6A6DN93</accession>
<dbReference type="SUPFAM" id="SSF48403">
    <property type="entry name" value="Ankyrin repeat"/>
    <property type="match status" value="1"/>
</dbReference>
<dbReference type="Proteomes" id="UP000800200">
    <property type="component" value="Unassembled WGS sequence"/>
</dbReference>
<organism evidence="1 2">
    <name type="scientific">Zopfia rhizophila CBS 207.26</name>
    <dbReference type="NCBI Taxonomy" id="1314779"/>
    <lineage>
        <taxon>Eukaryota</taxon>
        <taxon>Fungi</taxon>
        <taxon>Dikarya</taxon>
        <taxon>Ascomycota</taxon>
        <taxon>Pezizomycotina</taxon>
        <taxon>Dothideomycetes</taxon>
        <taxon>Dothideomycetes incertae sedis</taxon>
        <taxon>Zopfiaceae</taxon>
        <taxon>Zopfia</taxon>
    </lineage>
</organism>
<evidence type="ECO:0008006" key="3">
    <source>
        <dbReference type="Google" id="ProtNLM"/>
    </source>
</evidence>
<dbReference type="Gene3D" id="1.25.40.20">
    <property type="entry name" value="Ankyrin repeat-containing domain"/>
    <property type="match status" value="1"/>
</dbReference>
<feature type="non-terminal residue" evidence="1">
    <location>
        <position position="1"/>
    </location>
</feature>
<protein>
    <recommendedName>
        <fullName evidence="3">Ankyrin</fullName>
    </recommendedName>
</protein>
<dbReference type="InterPro" id="IPR036770">
    <property type="entry name" value="Ankyrin_rpt-contain_sf"/>
</dbReference>
<dbReference type="OrthoDB" id="341259at2759"/>